<dbReference type="RefSeq" id="WP_141482675.1">
    <property type="nucleotide sequence ID" value="NZ_VICD02000221.1"/>
</dbReference>
<dbReference type="InterPro" id="IPR027268">
    <property type="entry name" value="Peptidase_M4/M1_CTD_sf"/>
</dbReference>
<sequence length="747" mass="80638">MPLLRKATQIAIAVTFAICWQHAEAADPIELRKIDFSHARGTYQAASQQARSPSEKRALHASLVRLEQGSDLRLLRNIKTAQGTTYRYEQLYDGIPVYGEQIIVHEDTKGNLQSVWGRMMLGLRADVPDVRPRIPGARAISIATQTWQAKFLAPSDVREESAELFIYKTRNDTALLAYVVKLFVASDTESGPAEPTYVIDAISGQIIASWNSLTAGTASGSGGNFSTGKIIYGSGSVPPFEVTYTDPPANSQCAMMASVITVNNTGTSDESSTAPYTFPCPDNTPTNDTNGGFSPLNDLQFHGVKVMNAMSSVMTGTSIGTPYLRGHHVISGGGIPNNAYWRGNGAHFSDGDALHFPWTTRDIVAHELAHGYTNAASGLLYQETGAQSGAIHEAFSDIAAEYVEYVETGTNDFDFAPNIIKNGGIVRTLSSPTLDAVSIDHASNWTTSTIAHHGAGVFNKAFYLIATTPGWDTEMAFRAFALANEMHWFGNTDFNDAACGVEQAATTLSYDVSQVTSAFTSVGVACEFKWDQGSAEGLHGGPTPTFSQQGHTITNGAEPTNGMVGFVARGNISHRTGKRYVEFEIVSQGNSIEFPYSGHTCLFLSDIGVEFEGNAGGTGNWALCWYADANSSPNANSYPWYRLPGEDYPSGVGVESWIIGPGDTIGMAVDFDNGKVWFSFNGSWYGSPSTGSSALWDQADYPAEHALTGIVIEPRVYSEFQNLSVRIRGNYTDQQYALPTGHLPWGE</sequence>
<evidence type="ECO:0000259" key="9">
    <source>
        <dbReference type="Pfam" id="PF01447"/>
    </source>
</evidence>
<evidence type="ECO:0000256" key="2">
    <source>
        <dbReference type="ARBA" id="ARBA00022670"/>
    </source>
</evidence>
<comment type="caution">
    <text evidence="12">The sequence shown here is derived from an EMBL/GenBank/DDBJ whole genome shotgun (WGS) entry which is preliminary data.</text>
</comment>
<dbReference type="InterPro" id="IPR023612">
    <property type="entry name" value="Peptidase_M4"/>
</dbReference>
<dbReference type="Gene3D" id="2.60.120.920">
    <property type="match status" value="1"/>
</dbReference>
<accession>A0A508AIG6</accession>
<dbReference type="PANTHER" id="PTHR33794:SF1">
    <property type="entry name" value="BACILLOLYSIN"/>
    <property type="match status" value="1"/>
</dbReference>
<feature type="domain" description="Peptidase M4" evidence="9">
    <location>
        <begin position="285"/>
        <end position="373"/>
    </location>
</feature>
<dbReference type="InterPro" id="IPR001570">
    <property type="entry name" value="Peptidase_M4_C_domain"/>
</dbReference>
<keyword evidence="8" id="KW-0865">Zymogen</keyword>
<name>A0A508AIG6_9GAMM</name>
<gene>
    <name evidence="12" type="ORF">FKV24_013050</name>
</gene>
<dbReference type="InterPro" id="IPR013856">
    <property type="entry name" value="Peptidase_M4_domain"/>
</dbReference>
<evidence type="ECO:0000256" key="5">
    <source>
        <dbReference type="ARBA" id="ARBA00022801"/>
    </source>
</evidence>
<dbReference type="InterPro" id="IPR043136">
    <property type="entry name" value="B30.2/SPRY_sf"/>
</dbReference>
<evidence type="ECO:0000256" key="7">
    <source>
        <dbReference type="ARBA" id="ARBA00023049"/>
    </source>
</evidence>
<evidence type="ECO:0000256" key="8">
    <source>
        <dbReference type="ARBA" id="ARBA00023145"/>
    </source>
</evidence>
<dbReference type="GO" id="GO:0006508">
    <property type="term" value="P:proteolysis"/>
    <property type="evidence" value="ECO:0007669"/>
    <property type="project" value="UniProtKB-KW"/>
</dbReference>
<dbReference type="Proteomes" id="UP000320431">
    <property type="component" value="Unassembled WGS sequence"/>
</dbReference>
<dbReference type="GO" id="GO:0046872">
    <property type="term" value="F:metal ion binding"/>
    <property type="evidence" value="ECO:0007669"/>
    <property type="project" value="UniProtKB-KW"/>
</dbReference>
<evidence type="ECO:0008006" key="14">
    <source>
        <dbReference type="Google" id="ProtNLM"/>
    </source>
</evidence>
<dbReference type="Gene3D" id="3.10.450.490">
    <property type="match status" value="1"/>
</dbReference>
<evidence type="ECO:0000259" key="10">
    <source>
        <dbReference type="Pfam" id="PF02868"/>
    </source>
</evidence>
<keyword evidence="3" id="KW-0479">Metal-binding</keyword>
<evidence type="ECO:0000256" key="4">
    <source>
        <dbReference type="ARBA" id="ARBA00022729"/>
    </source>
</evidence>
<keyword evidence="2" id="KW-0645">Protease</keyword>
<dbReference type="Gene3D" id="1.10.390.10">
    <property type="entry name" value="Neutral Protease Domain 2"/>
    <property type="match status" value="1"/>
</dbReference>
<dbReference type="InterPro" id="IPR011096">
    <property type="entry name" value="FTP_domain"/>
</dbReference>
<keyword evidence="4" id="KW-0732">Signal</keyword>
<dbReference type="EMBL" id="VICD02000221">
    <property type="protein sequence ID" value="KAB8178373.1"/>
    <property type="molecule type" value="Genomic_DNA"/>
</dbReference>
<keyword evidence="6" id="KW-0862">Zinc</keyword>
<feature type="domain" description="FTP" evidence="11">
    <location>
        <begin position="71"/>
        <end position="117"/>
    </location>
</feature>
<dbReference type="SUPFAM" id="SSF55486">
    <property type="entry name" value="Metalloproteases ('zincins'), catalytic domain"/>
    <property type="match status" value="1"/>
</dbReference>
<evidence type="ECO:0000256" key="3">
    <source>
        <dbReference type="ARBA" id="ARBA00022723"/>
    </source>
</evidence>
<reference evidence="12 13" key="1">
    <citation type="submission" date="2019-10" db="EMBL/GenBank/DDBJ databases">
        <title>Lysobacter alkalisoli sp. nov., isolated from saline-alkaline soil.</title>
        <authorList>
            <person name="Sun J.-Q."/>
        </authorList>
    </citation>
    <scope>NUCLEOTIDE SEQUENCE [LARGE SCALE GENOMIC DNA]</scope>
    <source>
        <strain evidence="12 13">KCTC 42381</strain>
    </source>
</reference>
<dbReference type="PRINTS" id="PR00730">
    <property type="entry name" value="THERMOLYSIN"/>
</dbReference>
<proteinExistence type="inferred from homology"/>
<dbReference type="AlphaFoldDB" id="A0A508AIG6"/>
<dbReference type="Pfam" id="PF07504">
    <property type="entry name" value="FTP"/>
    <property type="match status" value="1"/>
</dbReference>
<dbReference type="InterPro" id="IPR050728">
    <property type="entry name" value="Zinc_Metalloprotease_M4"/>
</dbReference>
<evidence type="ECO:0000256" key="6">
    <source>
        <dbReference type="ARBA" id="ARBA00022833"/>
    </source>
</evidence>
<dbReference type="Gene3D" id="3.10.450.40">
    <property type="match status" value="1"/>
</dbReference>
<dbReference type="Pfam" id="PF02868">
    <property type="entry name" value="Peptidase_M4_C"/>
    <property type="match status" value="1"/>
</dbReference>
<dbReference type="Gene3D" id="3.10.170.10">
    <property type="match status" value="1"/>
</dbReference>
<comment type="similarity">
    <text evidence="1">Belongs to the peptidase M4 family.</text>
</comment>
<keyword evidence="5" id="KW-0378">Hydrolase</keyword>
<dbReference type="GO" id="GO:0004222">
    <property type="term" value="F:metalloendopeptidase activity"/>
    <property type="evidence" value="ECO:0007669"/>
    <property type="project" value="InterPro"/>
</dbReference>
<feature type="domain" description="Peptidase M4 C-terminal" evidence="10">
    <location>
        <begin position="378"/>
        <end position="524"/>
    </location>
</feature>
<evidence type="ECO:0000259" key="11">
    <source>
        <dbReference type="Pfam" id="PF07504"/>
    </source>
</evidence>
<protein>
    <recommendedName>
        <fullName evidence="14">B30.2/SPRY domain-containing protein</fullName>
    </recommendedName>
</protein>
<organism evidence="12 13">
    <name type="scientific">Marilutibacter maris</name>
    <dbReference type="NCBI Taxonomy" id="1605891"/>
    <lineage>
        <taxon>Bacteria</taxon>
        <taxon>Pseudomonadati</taxon>
        <taxon>Pseudomonadota</taxon>
        <taxon>Gammaproteobacteria</taxon>
        <taxon>Lysobacterales</taxon>
        <taxon>Lysobacteraceae</taxon>
        <taxon>Marilutibacter</taxon>
    </lineage>
</organism>
<keyword evidence="7" id="KW-0482">Metalloprotease</keyword>
<dbReference type="Pfam" id="PF01447">
    <property type="entry name" value="Peptidase_M4"/>
    <property type="match status" value="1"/>
</dbReference>
<dbReference type="PANTHER" id="PTHR33794">
    <property type="entry name" value="BACILLOLYSIN"/>
    <property type="match status" value="1"/>
</dbReference>
<evidence type="ECO:0000256" key="1">
    <source>
        <dbReference type="ARBA" id="ARBA00009388"/>
    </source>
</evidence>
<evidence type="ECO:0000313" key="12">
    <source>
        <dbReference type="EMBL" id="KAB8178373.1"/>
    </source>
</evidence>
<evidence type="ECO:0000313" key="13">
    <source>
        <dbReference type="Proteomes" id="UP000320431"/>
    </source>
</evidence>